<dbReference type="SFLD" id="SFLDS00003">
    <property type="entry name" value="Haloacid_Dehalogenase"/>
    <property type="match status" value="1"/>
</dbReference>
<dbReference type="NCBIfam" id="TIGR02252">
    <property type="entry name" value="DREG-2"/>
    <property type="match status" value="1"/>
</dbReference>
<dbReference type="InterPro" id="IPR036412">
    <property type="entry name" value="HAD-like_sf"/>
</dbReference>
<dbReference type="AlphaFoldDB" id="A0A6L2Q857"/>
<dbReference type="FunCoup" id="A0A6L2Q857">
    <property type="interactions" value="431"/>
</dbReference>
<dbReference type="SFLD" id="SFLDG01129">
    <property type="entry name" value="C1.5:_HAD__Beta-PGM__Phosphata"/>
    <property type="match status" value="1"/>
</dbReference>
<dbReference type="Gene3D" id="3.40.50.1000">
    <property type="entry name" value="HAD superfamily/HAD-like"/>
    <property type="match status" value="1"/>
</dbReference>
<dbReference type="InterPro" id="IPR011949">
    <property type="entry name" value="HAD-SF_hydro_IA_REG-2-like"/>
</dbReference>
<dbReference type="Gene3D" id="1.10.150.720">
    <property type="entry name" value="Haloacid dehalogenase-like hydrolase"/>
    <property type="match status" value="1"/>
</dbReference>
<dbReference type="GO" id="GO:0005634">
    <property type="term" value="C:nucleus"/>
    <property type="evidence" value="ECO:0007669"/>
    <property type="project" value="TreeGrafter"/>
</dbReference>
<dbReference type="InterPro" id="IPR051828">
    <property type="entry name" value="HAD-like_hydrolase_domain"/>
</dbReference>
<dbReference type="InterPro" id="IPR006439">
    <property type="entry name" value="HAD-SF_hydro_IA"/>
</dbReference>
<proteinExistence type="predicted"/>
<name>A0A6L2Q857_COPFO</name>
<dbReference type="EMBL" id="BLKM01000841">
    <property type="protein sequence ID" value="GFG39015.1"/>
    <property type="molecule type" value="Genomic_DNA"/>
</dbReference>
<dbReference type="InParanoid" id="A0A6L2Q857"/>
<comment type="caution">
    <text evidence="1">The sequence shown here is derived from an EMBL/GenBank/DDBJ whole genome shotgun (WGS) entry which is preliminary data.</text>
</comment>
<evidence type="ECO:0008006" key="3">
    <source>
        <dbReference type="Google" id="ProtNLM"/>
    </source>
</evidence>
<dbReference type="InterPro" id="IPR044924">
    <property type="entry name" value="HAD-SF_hydro_IA_REG-2-like_cap"/>
</dbReference>
<evidence type="ECO:0000313" key="2">
    <source>
        <dbReference type="Proteomes" id="UP000502823"/>
    </source>
</evidence>
<dbReference type="PANTHER" id="PTHR46191">
    <property type="match status" value="1"/>
</dbReference>
<accession>A0A6L2Q857</accession>
<organism evidence="1 2">
    <name type="scientific">Coptotermes formosanus</name>
    <name type="common">Formosan subterranean termite</name>
    <dbReference type="NCBI Taxonomy" id="36987"/>
    <lineage>
        <taxon>Eukaryota</taxon>
        <taxon>Metazoa</taxon>
        <taxon>Ecdysozoa</taxon>
        <taxon>Arthropoda</taxon>
        <taxon>Hexapoda</taxon>
        <taxon>Insecta</taxon>
        <taxon>Pterygota</taxon>
        <taxon>Neoptera</taxon>
        <taxon>Polyneoptera</taxon>
        <taxon>Dictyoptera</taxon>
        <taxon>Blattodea</taxon>
        <taxon>Blattoidea</taxon>
        <taxon>Termitoidae</taxon>
        <taxon>Rhinotermitidae</taxon>
        <taxon>Coptotermes</taxon>
    </lineage>
</organism>
<dbReference type="InterPro" id="IPR023214">
    <property type="entry name" value="HAD_sf"/>
</dbReference>
<reference evidence="2" key="1">
    <citation type="submission" date="2020-01" db="EMBL/GenBank/DDBJ databases">
        <title>Draft genome sequence of the Termite Coptotermes fromosanus.</title>
        <authorList>
            <person name="Itakura S."/>
            <person name="Yosikawa Y."/>
            <person name="Umezawa K."/>
        </authorList>
    </citation>
    <scope>NUCLEOTIDE SEQUENCE [LARGE SCALE GENOMIC DNA]</scope>
</reference>
<sequence>MQQITRLRLVTFDVTETLLNYRISPAEKYAQVAAQFGVTVDPNVISVNFKKQWRNMSSTHPNFGQSTGLGWETWWKQLVNRTFEGSVRCNALNGSILDTIGDHLIEVYKTRECWQIAEGAEELLKYLNSLGIPLGIVSNYDGRLETVLKAMELHHYFRFIITSYYAGFVKPDSRIFHLALGQLDHGRIKPHEALHIGDTPQIDYLGAVKAGWNASLVHQNAKKVTEHCQYVDPEFVFENLGDIQSYISMHKK</sequence>
<dbReference type="OrthoDB" id="444127at2759"/>
<keyword evidence="2" id="KW-1185">Reference proteome</keyword>
<dbReference type="Proteomes" id="UP000502823">
    <property type="component" value="Unassembled WGS sequence"/>
</dbReference>
<dbReference type="CDD" id="cd16415">
    <property type="entry name" value="HAD_dREG-2_like"/>
    <property type="match status" value="1"/>
</dbReference>
<dbReference type="NCBIfam" id="TIGR01549">
    <property type="entry name" value="HAD-SF-IA-v1"/>
    <property type="match status" value="1"/>
</dbReference>
<dbReference type="PANTHER" id="PTHR46191:SF2">
    <property type="entry name" value="HALOACID DEHALOGENASE-LIKE HYDROLASE DOMAIN-CONTAINING PROTEIN 3"/>
    <property type="match status" value="1"/>
</dbReference>
<dbReference type="Pfam" id="PF00702">
    <property type="entry name" value="Hydrolase"/>
    <property type="match status" value="1"/>
</dbReference>
<gene>
    <name evidence="1" type="ORF">Cfor_08038</name>
</gene>
<protein>
    <recommendedName>
        <fullName evidence="3">Rhythmically expressed gene 2 protein</fullName>
    </recommendedName>
</protein>
<evidence type="ECO:0000313" key="1">
    <source>
        <dbReference type="EMBL" id="GFG39015.1"/>
    </source>
</evidence>
<dbReference type="SUPFAM" id="SSF56784">
    <property type="entry name" value="HAD-like"/>
    <property type="match status" value="1"/>
</dbReference>